<keyword evidence="1" id="KW-1133">Transmembrane helix</keyword>
<protein>
    <submittedName>
        <fullName evidence="2">Uncharacterized protein</fullName>
    </submittedName>
</protein>
<feature type="transmembrane region" description="Helical" evidence="1">
    <location>
        <begin position="30"/>
        <end position="50"/>
    </location>
</feature>
<proteinExistence type="predicted"/>
<evidence type="ECO:0000256" key="1">
    <source>
        <dbReference type="SAM" id="Phobius"/>
    </source>
</evidence>
<accession>A0A926ITD5</accession>
<comment type="caution">
    <text evidence="2">The sequence shown here is derived from an EMBL/GenBank/DDBJ whole genome shotgun (WGS) entry which is preliminary data.</text>
</comment>
<keyword evidence="1" id="KW-0812">Transmembrane</keyword>
<evidence type="ECO:0000313" key="2">
    <source>
        <dbReference type="EMBL" id="MBC8673790.1"/>
    </source>
</evidence>
<keyword evidence="1" id="KW-0472">Membrane</keyword>
<name>A0A926ITD5_AERHY</name>
<organism evidence="2">
    <name type="scientific">Aeromonas hydrophila</name>
    <dbReference type="NCBI Taxonomy" id="644"/>
    <lineage>
        <taxon>Bacteria</taxon>
        <taxon>Pseudomonadati</taxon>
        <taxon>Pseudomonadota</taxon>
        <taxon>Gammaproteobacteria</taxon>
        <taxon>Aeromonadales</taxon>
        <taxon>Aeromonadaceae</taxon>
        <taxon>Aeromonas</taxon>
    </lineage>
</organism>
<dbReference type="EMBL" id="JACLAN010000001">
    <property type="protein sequence ID" value="MBC8673790.1"/>
    <property type="molecule type" value="Genomic_DNA"/>
</dbReference>
<dbReference type="AlphaFoldDB" id="A0A926ITD5"/>
<gene>
    <name evidence="2" type="ORF">H2136_03425</name>
</gene>
<reference evidence="2" key="1">
    <citation type="submission" date="2020-07" db="EMBL/GenBank/DDBJ databases">
        <title>Carbapenem Resistant Aeromonas hydrophila Carrying blacphA7 Isolated from Two Solid Organ Transplant Patients.</title>
        <authorList>
            <person name="Hilt E."/>
            <person name="Fitzwater S.P."/>
            <person name="Ward K."/>
            <person name="De St Maurice A."/>
            <person name="Chandrasekaran S."/>
            <person name="Garner O.B."/>
            <person name="Yang S."/>
        </authorList>
    </citation>
    <scope>NUCLEOTIDE SEQUENCE</scope>
    <source>
        <strain evidence="2">B-1</strain>
    </source>
</reference>
<sequence>MFKAVLLGLLGWLPVHHLLRDWLYGGDVWHPADGSLLFILAVSGALWILLHG</sequence>